<sequence>VLQMLQTWTWTTEATDMNVDASVTDATDRDVDASVTDATDMDVDCSVTEATDTENLPEILVETHVTVHSYPTRHASRFVLPQHRTALFEKKPSYVGQKLKNLLPDHLRTLTGNRLKSLLKVFLLKNPVYKIEEFLELMNTSP</sequence>
<reference evidence="1" key="1">
    <citation type="submission" date="2015-11" db="EMBL/GenBank/DDBJ databases">
        <title>De novo transcriptome assembly of four potential Pierce s Disease insect vectors from Arizona vineyards.</title>
        <authorList>
            <person name="Tassone E.E."/>
        </authorList>
    </citation>
    <scope>NUCLEOTIDE SEQUENCE</scope>
</reference>
<feature type="non-terminal residue" evidence="1">
    <location>
        <position position="1"/>
    </location>
</feature>
<accession>A0A1B6IDR6</accession>
<protein>
    <submittedName>
        <fullName evidence="1">Uncharacterized protein</fullName>
    </submittedName>
</protein>
<name>A0A1B6IDR6_9HEMI</name>
<evidence type="ECO:0000313" key="1">
    <source>
        <dbReference type="EMBL" id="JAS85061.1"/>
    </source>
</evidence>
<gene>
    <name evidence="1" type="ORF">g.48354</name>
</gene>
<dbReference type="AlphaFoldDB" id="A0A1B6IDR6"/>
<proteinExistence type="predicted"/>
<dbReference type="EMBL" id="GECU01022645">
    <property type="protein sequence ID" value="JAS85061.1"/>
    <property type="molecule type" value="Transcribed_RNA"/>
</dbReference>
<organism evidence="1">
    <name type="scientific">Homalodisca liturata</name>
    <dbReference type="NCBI Taxonomy" id="320908"/>
    <lineage>
        <taxon>Eukaryota</taxon>
        <taxon>Metazoa</taxon>
        <taxon>Ecdysozoa</taxon>
        <taxon>Arthropoda</taxon>
        <taxon>Hexapoda</taxon>
        <taxon>Insecta</taxon>
        <taxon>Pterygota</taxon>
        <taxon>Neoptera</taxon>
        <taxon>Paraneoptera</taxon>
        <taxon>Hemiptera</taxon>
        <taxon>Auchenorrhyncha</taxon>
        <taxon>Membracoidea</taxon>
        <taxon>Cicadellidae</taxon>
        <taxon>Cicadellinae</taxon>
        <taxon>Proconiini</taxon>
        <taxon>Homalodisca</taxon>
    </lineage>
</organism>